<dbReference type="Gene3D" id="1.20.1560.10">
    <property type="entry name" value="ABC transporter type 1, transmembrane domain"/>
    <property type="match status" value="1"/>
</dbReference>
<keyword evidence="10" id="KW-1185">Reference proteome</keyword>
<comment type="subcellular location">
    <subcellularLocation>
        <location evidence="1">Cell membrane</location>
        <topology evidence="1">Multi-pass membrane protein</topology>
    </subcellularLocation>
</comment>
<dbReference type="Proteomes" id="UP000294513">
    <property type="component" value="Unassembled WGS sequence"/>
</dbReference>
<reference evidence="9 10" key="1">
    <citation type="submission" date="2019-03" db="EMBL/GenBank/DDBJ databases">
        <title>Draft genome sequences of novel Actinobacteria.</title>
        <authorList>
            <person name="Sahin N."/>
            <person name="Ay H."/>
            <person name="Saygin H."/>
        </authorList>
    </citation>
    <scope>NUCLEOTIDE SEQUENCE [LARGE SCALE GENOMIC DNA]</scope>
    <source>
        <strain evidence="9 10">H3C3</strain>
    </source>
</reference>
<dbReference type="AlphaFoldDB" id="A0A4R5ASU2"/>
<dbReference type="EMBL" id="SMKU01000256">
    <property type="protein sequence ID" value="TDD73502.1"/>
    <property type="molecule type" value="Genomic_DNA"/>
</dbReference>
<dbReference type="InterPro" id="IPR003593">
    <property type="entry name" value="AAA+_ATPase"/>
</dbReference>
<organism evidence="9 10">
    <name type="scientific">Actinomadura rubrisoli</name>
    <dbReference type="NCBI Taxonomy" id="2530368"/>
    <lineage>
        <taxon>Bacteria</taxon>
        <taxon>Bacillati</taxon>
        <taxon>Actinomycetota</taxon>
        <taxon>Actinomycetes</taxon>
        <taxon>Streptosporangiales</taxon>
        <taxon>Thermomonosporaceae</taxon>
        <taxon>Actinomadura</taxon>
    </lineage>
</organism>
<feature type="transmembrane region" description="Helical" evidence="7">
    <location>
        <begin position="34"/>
        <end position="59"/>
    </location>
</feature>
<feature type="transmembrane region" description="Helical" evidence="7">
    <location>
        <begin position="270"/>
        <end position="291"/>
    </location>
</feature>
<dbReference type="CDD" id="cd03228">
    <property type="entry name" value="ABCC_MRP_Like"/>
    <property type="match status" value="1"/>
</dbReference>
<evidence type="ECO:0000256" key="7">
    <source>
        <dbReference type="SAM" id="Phobius"/>
    </source>
</evidence>
<dbReference type="GO" id="GO:0034040">
    <property type="term" value="F:ATPase-coupled lipid transmembrane transporter activity"/>
    <property type="evidence" value="ECO:0007669"/>
    <property type="project" value="TreeGrafter"/>
</dbReference>
<dbReference type="Pfam" id="PF00005">
    <property type="entry name" value="ABC_tran"/>
    <property type="match status" value="1"/>
</dbReference>
<dbReference type="Gene3D" id="3.40.50.300">
    <property type="entry name" value="P-loop containing nucleotide triphosphate hydrolases"/>
    <property type="match status" value="1"/>
</dbReference>
<evidence type="ECO:0000256" key="3">
    <source>
        <dbReference type="ARBA" id="ARBA00022741"/>
    </source>
</evidence>
<evidence type="ECO:0000259" key="8">
    <source>
        <dbReference type="PROSITE" id="PS50893"/>
    </source>
</evidence>
<evidence type="ECO:0000256" key="5">
    <source>
        <dbReference type="ARBA" id="ARBA00022989"/>
    </source>
</evidence>
<dbReference type="InterPro" id="IPR003439">
    <property type="entry name" value="ABC_transporter-like_ATP-bd"/>
</dbReference>
<protein>
    <submittedName>
        <fullName evidence="9">ABC transporter ATP-binding protein</fullName>
    </submittedName>
</protein>
<dbReference type="PANTHER" id="PTHR24221:SF646">
    <property type="entry name" value="HAEMOLYSIN SECRETION ATP-BINDING PROTEIN"/>
    <property type="match status" value="1"/>
</dbReference>
<dbReference type="PROSITE" id="PS00211">
    <property type="entry name" value="ABC_TRANSPORTER_1"/>
    <property type="match status" value="1"/>
</dbReference>
<dbReference type="SMART" id="SM00382">
    <property type="entry name" value="AAA"/>
    <property type="match status" value="1"/>
</dbReference>
<dbReference type="OrthoDB" id="9806127at2"/>
<feature type="domain" description="ABC transporter" evidence="8">
    <location>
        <begin position="359"/>
        <end position="597"/>
    </location>
</feature>
<dbReference type="SUPFAM" id="SSF90123">
    <property type="entry name" value="ABC transporter transmembrane region"/>
    <property type="match status" value="1"/>
</dbReference>
<evidence type="ECO:0000313" key="9">
    <source>
        <dbReference type="EMBL" id="TDD73502.1"/>
    </source>
</evidence>
<dbReference type="SUPFAM" id="SSF52540">
    <property type="entry name" value="P-loop containing nucleoside triphosphate hydrolases"/>
    <property type="match status" value="1"/>
</dbReference>
<evidence type="ECO:0000313" key="10">
    <source>
        <dbReference type="Proteomes" id="UP000294513"/>
    </source>
</evidence>
<dbReference type="InterPro" id="IPR039421">
    <property type="entry name" value="Type_1_exporter"/>
</dbReference>
<dbReference type="InterPro" id="IPR017871">
    <property type="entry name" value="ABC_transporter-like_CS"/>
</dbReference>
<proteinExistence type="predicted"/>
<feature type="transmembrane region" description="Helical" evidence="7">
    <location>
        <begin position="152"/>
        <end position="172"/>
    </location>
</feature>
<keyword evidence="4 9" id="KW-0067">ATP-binding</keyword>
<keyword evidence="5 7" id="KW-1133">Transmembrane helix</keyword>
<dbReference type="InterPro" id="IPR036640">
    <property type="entry name" value="ABC1_TM_sf"/>
</dbReference>
<gene>
    <name evidence="9" type="ORF">E1298_33915</name>
</gene>
<dbReference type="InterPro" id="IPR027417">
    <property type="entry name" value="P-loop_NTPase"/>
</dbReference>
<keyword evidence="2 7" id="KW-0812">Transmembrane</keyword>
<keyword evidence="3" id="KW-0547">Nucleotide-binding</keyword>
<sequence length="610" mass="64954">MSAPRPANRLRAGDVMGSAVFVLRLAWRADRGSLLVVLGVQLATAVGVAGVLLLVRGLAGDAVTLGRGQAGAGGGTGRIIPVIAAMVALRSVGGILRAAATARQRVLAVRLDRHVTDLVLGAATRAELPHFEDAAFHDRLQRAVFASRGQPVVVITTLVAVAQAVLTGAAVSVAFLAMAWWLLPFAAVSALPTLRAAHAERNASYGLSHDLAENRRVRQYLERLMTGRDEAKEVRALGLGPLLRERWHGRYAEEVDGTVRTQRRHLRRKAVARLAGDAVVVAVIGAVWWLMDARLVDLPTALAALTGLWLLSTRVQMVGGLLGNVGDSILYLKDLRAFAGPSVAAAPAGGEGPAVFASLEARGLRFRYPGSAAPVLNGVDVAFRQGEIIALVGGNGSGKTTLAKILAGLYPPESGTLLLNGAPVDDPARLRETSAVVFQDFVRYRLPVLDNIAFGRPGQAADPDRAAGSARRAGADAFVERLPRGYGTVLSKEFRDGEDLSGGQWQRLALARAFYRDAPFVILDEPTAALDPQAEEELFGRMRELFAGRTVLLISHRFSSVRGADRIYVLDGGSVVEHGTHEQLMGRRGRYAAMFLTQAAAYLDAETAVT</sequence>
<comment type="caution">
    <text evidence="9">The sequence shown here is derived from an EMBL/GenBank/DDBJ whole genome shotgun (WGS) entry which is preliminary data.</text>
</comment>
<keyword evidence="6 7" id="KW-0472">Membrane</keyword>
<evidence type="ECO:0000256" key="6">
    <source>
        <dbReference type="ARBA" id="ARBA00023136"/>
    </source>
</evidence>
<evidence type="ECO:0000256" key="2">
    <source>
        <dbReference type="ARBA" id="ARBA00022692"/>
    </source>
</evidence>
<feature type="transmembrane region" description="Helical" evidence="7">
    <location>
        <begin position="79"/>
        <end position="100"/>
    </location>
</feature>
<dbReference type="GO" id="GO:0005886">
    <property type="term" value="C:plasma membrane"/>
    <property type="evidence" value="ECO:0007669"/>
    <property type="project" value="UniProtKB-SubCell"/>
</dbReference>
<dbReference type="GO" id="GO:0016887">
    <property type="term" value="F:ATP hydrolysis activity"/>
    <property type="evidence" value="ECO:0007669"/>
    <property type="project" value="InterPro"/>
</dbReference>
<accession>A0A4R5ASU2</accession>
<name>A0A4R5ASU2_9ACTN</name>
<dbReference type="PROSITE" id="PS50893">
    <property type="entry name" value="ABC_TRANSPORTER_2"/>
    <property type="match status" value="1"/>
</dbReference>
<dbReference type="RefSeq" id="WP_131900621.1">
    <property type="nucleotide sequence ID" value="NZ_SMKU01000256.1"/>
</dbReference>
<evidence type="ECO:0000256" key="1">
    <source>
        <dbReference type="ARBA" id="ARBA00004651"/>
    </source>
</evidence>
<evidence type="ECO:0000256" key="4">
    <source>
        <dbReference type="ARBA" id="ARBA00022840"/>
    </source>
</evidence>
<dbReference type="PANTHER" id="PTHR24221">
    <property type="entry name" value="ATP-BINDING CASSETTE SUB-FAMILY B"/>
    <property type="match status" value="1"/>
</dbReference>
<dbReference type="GO" id="GO:0005524">
    <property type="term" value="F:ATP binding"/>
    <property type="evidence" value="ECO:0007669"/>
    <property type="project" value="UniProtKB-KW"/>
</dbReference>
<feature type="transmembrane region" description="Helical" evidence="7">
    <location>
        <begin position="178"/>
        <end position="197"/>
    </location>
</feature>